<keyword evidence="1" id="KW-0812">Transmembrane</keyword>
<name>A0A1I7X3J0_HETBA</name>
<keyword evidence="2" id="KW-1185">Reference proteome</keyword>
<dbReference type="Proteomes" id="UP000095283">
    <property type="component" value="Unplaced"/>
</dbReference>
<evidence type="ECO:0000313" key="3">
    <source>
        <dbReference type="WBParaSite" id="Hba_11990"/>
    </source>
</evidence>
<sequence>MAAWSQSSVITSFRQWYSDRDNYSSLDVVRTLNLLSRICEMFSKRFYCLWPTVTGSYKPERDCSCTMRQQDIFDPLLFAKEDAVVEEVISKDMTKKEQYKHADELAIAKSDGCAPTKRALCECMWSTMMCCCVFCLFKLLFNYLAIRALLLTTLQSRSQLKTSLSDRSVTLFNFHSTRFADHLIQRNIRSLVIVESAHVYARKAKICFILI</sequence>
<accession>A0A1I7X3J0</accession>
<evidence type="ECO:0000256" key="1">
    <source>
        <dbReference type="SAM" id="Phobius"/>
    </source>
</evidence>
<evidence type="ECO:0000313" key="2">
    <source>
        <dbReference type="Proteomes" id="UP000095283"/>
    </source>
</evidence>
<keyword evidence="1" id="KW-1133">Transmembrane helix</keyword>
<feature type="transmembrane region" description="Helical" evidence="1">
    <location>
        <begin position="124"/>
        <end position="150"/>
    </location>
</feature>
<organism evidence="2 3">
    <name type="scientific">Heterorhabditis bacteriophora</name>
    <name type="common">Entomopathogenic nematode worm</name>
    <dbReference type="NCBI Taxonomy" id="37862"/>
    <lineage>
        <taxon>Eukaryota</taxon>
        <taxon>Metazoa</taxon>
        <taxon>Ecdysozoa</taxon>
        <taxon>Nematoda</taxon>
        <taxon>Chromadorea</taxon>
        <taxon>Rhabditida</taxon>
        <taxon>Rhabditina</taxon>
        <taxon>Rhabditomorpha</taxon>
        <taxon>Strongyloidea</taxon>
        <taxon>Heterorhabditidae</taxon>
        <taxon>Heterorhabditis</taxon>
    </lineage>
</organism>
<dbReference type="WBParaSite" id="Hba_11990">
    <property type="protein sequence ID" value="Hba_11990"/>
    <property type="gene ID" value="Hba_11990"/>
</dbReference>
<proteinExistence type="predicted"/>
<reference evidence="3" key="1">
    <citation type="submission" date="2016-11" db="UniProtKB">
        <authorList>
            <consortium name="WormBaseParasite"/>
        </authorList>
    </citation>
    <scope>IDENTIFICATION</scope>
</reference>
<protein>
    <submittedName>
        <fullName evidence="3">Uncharacterized protein</fullName>
    </submittedName>
</protein>
<dbReference type="AlphaFoldDB" id="A0A1I7X3J0"/>
<keyword evidence="1" id="KW-0472">Membrane</keyword>